<accession>A0A4Q9KQM2</accession>
<dbReference type="AlphaFoldDB" id="A0A4Q9KQM2"/>
<sequence>MIDFLKLSEKNKKFDFKATSKAKADLKLSLSPLKFLCQNYDLSSIKKLSISYIPTDNLNVKALSNLLNLKELYIYSINFQNISFSELFCAKQEYKIKRMEFDRINISEKDLIFIGNLKKIRVIKFWMCTIQRKTYKYIYMLFVNEGYIELEYDREDDLPEETIEFITEKFKTKYIVISELRL</sequence>
<dbReference type="EMBL" id="PITI01003246">
    <property type="protein sequence ID" value="TBT96953.1"/>
    <property type="molecule type" value="Genomic_DNA"/>
</dbReference>
<dbReference type="Proteomes" id="UP000291404">
    <property type="component" value="Unassembled WGS sequence"/>
</dbReference>
<dbReference type="Gene3D" id="3.80.10.10">
    <property type="entry name" value="Ribonuclease Inhibitor"/>
    <property type="match status" value="1"/>
</dbReference>
<comment type="caution">
    <text evidence="1">The sequence shown here is derived from an EMBL/GenBank/DDBJ whole genome shotgun (WGS) entry which is preliminary data.</text>
</comment>
<organism evidence="1 2">
    <name type="scientific">Hamiltosporidium magnivora</name>
    <dbReference type="NCBI Taxonomy" id="148818"/>
    <lineage>
        <taxon>Eukaryota</taxon>
        <taxon>Fungi</taxon>
        <taxon>Fungi incertae sedis</taxon>
        <taxon>Microsporidia</taxon>
        <taxon>Dubosqiidae</taxon>
        <taxon>Hamiltosporidium</taxon>
    </lineage>
</organism>
<dbReference type="SUPFAM" id="SSF52047">
    <property type="entry name" value="RNI-like"/>
    <property type="match status" value="1"/>
</dbReference>
<name>A0A4Q9KQM2_9MICR</name>
<gene>
    <name evidence="1" type="ORF">CWI36_3246p0010</name>
</gene>
<protein>
    <recommendedName>
        <fullName evidence="3">Leucine-rich repeat-containing protein</fullName>
    </recommendedName>
</protein>
<dbReference type="VEuPathDB" id="MicrosporidiaDB:CWI36_3246p0010"/>
<evidence type="ECO:0008006" key="3">
    <source>
        <dbReference type="Google" id="ProtNLM"/>
    </source>
</evidence>
<dbReference type="VEuPathDB" id="MicrosporidiaDB:CWI39_1036p0020"/>
<dbReference type="InterPro" id="IPR032675">
    <property type="entry name" value="LRR_dom_sf"/>
</dbReference>
<evidence type="ECO:0000313" key="2">
    <source>
        <dbReference type="Proteomes" id="UP000291404"/>
    </source>
</evidence>
<reference evidence="1 2" key="1">
    <citation type="submission" date="2017-12" db="EMBL/GenBank/DDBJ databases">
        <authorList>
            <person name="Pombert J.-F."/>
            <person name="Haag K.L."/>
            <person name="Ebert D."/>
        </authorList>
    </citation>
    <scope>NUCLEOTIDE SEQUENCE [LARGE SCALE GENOMIC DNA]</scope>
    <source>
        <strain evidence="1">BE-OM-2</strain>
    </source>
</reference>
<evidence type="ECO:0000313" key="1">
    <source>
        <dbReference type="EMBL" id="TBT96953.1"/>
    </source>
</evidence>
<proteinExistence type="predicted"/>
<keyword evidence="2" id="KW-1185">Reference proteome</keyword>